<dbReference type="RefSeq" id="XP_007778212.1">
    <property type="nucleotide sequence ID" value="XM_007780022.1"/>
</dbReference>
<evidence type="ECO:0000256" key="2">
    <source>
        <dbReference type="SAM" id="MobiDB-lite"/>
    </source>
</evidence>
<dbReference type="PANTHER" id="PTHR48050">
    <property type="entry name" value="STEROL 3-BETA-GLUCOSYLTRANSFERASE"/>
    <property type="match status" value="1"/>
</dbReference>
<dbReference type="Pfam" id="PF06722">
    <property type="entry name" value="EryCIII-like_C"/>
    <property type="match status" value="1"/>
</dbReference>
<dbReference type="InterPro" id="IPR010610">
    <property type="entry name" value="EryCIII-like_C"/>
</dbReference>
<evidence type="ECO:0000313" key="6">
    <source>
        <dbReference type="Proteomes" id="UP000016924"/>
    </source>
</evidence>
<dbReference type="HOGENOM" id="CLU_000537_1_2_1"/>
<organism evidence="5 6">
    <name type="scientific">Coniosporium apollinis (strain CBS 100218)</name>
    <name type="common">Rock-inhabiting black yeast</name>
    <dbReference type="NCBI Taxonomy" id="1168221"/>
    <lineage>
        <taxon>Eukaryota</taxon>
        <taxon>Fungi</taxon>
        <taxon>Dikarya</taxon>
        <taxon>Ascomycota</taxon>
        <taxon>Pezizomycotina</taxon>
        <taxon>Dothideomycetes</taxon>
        <taxon>Dothideomycetes incertae sedis</taxon>
        <taxon>Coniosporium</taxon>
    </lineage>
</organism>
<dbReference type="PANTHER" id="PTHR48050:SF13">
    <property type="entry name" value="STEROL 3-BETA-GLUCOSYLTRANSFERASE UGT80A2"/>
    <property type="match status" value="1"/>
</dbReference>
<name>R7YLV4_CONA1</name>
<keyword evidence="6" id="KW-1185">Reference proteome</keyword>
<dbReference type="EMBL" id="JH767560">
    <property type="protein sequence ID" value="EON62895.1"/>
    <property type="molecule type" value="Genomic_DNA"/>
</dbReference>
<dbReference type="InterPro" id="IPR004276">
    <property type="entry name" value="GlycoTrans_28_N"/>
</dbReference>
<dbReference type="InterPro" id="IPR002213">
    <property type="entry name" value="UDP_glucos_trans"/>
</dbReference>
<dbReference type="GO" id="GO:0005975">
    <property type="term" value="P:carbohydrate metabolic process"/>
    <property type="evidence" value="ECO:0007669"/>
    <property type="project" value="InterPro"/>
</dbReference>
<evidence type="ECO:0000313" key="5">
    <source>
        <dbReference type="EMBL" id="EON62895.1"/>
    </source>
</evidence>
<feature type="domain" description="Glycosyltransferase family 28 N-terminal" evidence="3">
    <location>
        <begin position="90"/>
        <end position="154"/>
    </location>
</feature>
<dbReference type="GeneID" id="19899431"/>
<dbReference type="eggNOG" id="KOG1809">
    <property type="taxonomic scope" value="Eukaryota"/>
</dbReference>
<reference evidence="6" key="1">
    <citation type="submission" date="2012-06" db="EMBL/GenBank/DDBJ databases">
        <title>The genome sequence of Coniosporium apollinis CBS 100218.</title>
        <authorList>
            <consortium name="The Broad Institute Genome Sequencing Platform"/>
            <person name="Cuomo C."/>
            <person name="Gorbushina A."/>
            <person name="Noack S."/>
            <person name="Walker B."/>
            <person name="Young S.K."/>
            <person name="Zeng Q."/>
            <person name="Gargeya S."/>
            <person name="Fitzgerald M."/>
            <person name="Haas B."/>
            <person name="Abouelleil A."/>
            <person name="Alvarado L."/>
            <person name="Arachchi H.M."/>
            <person name="Berlin A.M."/>
            <person name="Chapman S.B."/>
            <person name="Goldberg J."/>
            <person name="Griggs A."/>
            <person name="Gujja S."/>
            <person name="Hansen M."/>
            <person name="Howarth C."/>
            <person name="Imamovic A."/>
            <person name="Larimer J."/>
            <person name="McCowan C."/>
            <person name="Montmayeur A."/>
            <person name="Murphy C."/>
            <person name="Neiman D."/>
            <person name="Pearson M."/>
            <person name="Priest M."/>
            <person name="Roberts A."/>
            <person name="Saif S."/>
            <person name="Shea T."/>
            <person name="Sisk P."/>
            <person name="Sykes S."/>
            <person name="Wortman J."/>
            <person name="Nusbaum C."/>
            <person name="Birren B."/>
        </authorList>
    </citation>
    <scope>NUCLEOTIDE SEQUENCE [LARGE SCALE GENOMIC DNA]</scope>
    <source>
        <strain evidence="6">CBS 100218</strain>
    </source>
</reference>
<dbReference type="FunFam" id="3.40.50.2000:FF:000009">
    <property type="entry name" value="Sterol 3-beta-glucosyltransferase UGT80A2"/>
    <property type="match status" value="1"/>
</dbReference>
<accession>R7YLV4</accession>
<dbReference type="FunFam" id="3.40.50.2000:FF:000268">
    <property type="entry name" value="Glycosyltransferase family 1 protein"/>
    <property type="match status" value="1"/>
</dbReference>
<dbReference type="Proteomes" id="UP000016924">
    <property type="component" value="Unassembled WGS sequence"/>
</dbReference>
<feature type="compositionally biased region" description="Low complexity" evidence="2">
    <location>
        <begin position="58"/>
        <end position="70"/>
    </location>
</feature>
<gene>
    <name evidence="5" type="ORF">W97_02120</name>
</gene>
<dbReference type="Pfam" id="PF03033">
    <property type="entry name" value="Glyco_transf_28"/>
    <property type="match status" value="1"/>
</dbReference>
<sequence length="863" mass="94063">MSTYPSALSADGAFDQLSDFQGRLNTSTSIDDDGRVSINIRQRKHGLSTLFHPRLRGPSSSDSLTDLPLLGESSETSSISEQGPPPRLNIVIQVVGSRGDVQPFIALGLVLKNTFGHRVRIATHSVFKKMVEGHDLEFFNIGGNPEELMSFMVRNPGLLPSYKSIHSGDVKQQRKIIYEILEGCWRSCIATGNGMKVEDEREHSGAHGPQKSRTPFIAEAIIANPPSFAHIHCAEKLGVPLHLMFTMPYSPTEAFPHPLARIRGSTLRKGMTSRLSYALIERLIWHGLGDLLNRFRENTLHLEPLNLMWATGLLTRLKIPYTYCWSPHLLPKPKDWSSHISVSGFYILPGDETFEPSAELQKFLQDGEPPVYIGFGSIVVDNPEAMTSMVLEAVRLAGVRAIISKGWLGLGADGSELPKDVFLLGNVPHSWLFEHVSAVVHHGGAGTTAAGLAAGKPTVIVPFFGDQHFWGRIVADVGAGPCPIPYSKQTAHKLAQQLREAIHPEVRIRARRIGLKLQQERGCENGARSFHRSLKICESRCCIAPDRVATWEVGGKQVRLSALAAAVLLDRGLLGSKQLTVFRQREYQVEDRPTDPLTGGASAFFGSFGEVAYRTYDLPKQIVKAMRDESKRQQRCEVTITRENQPTDDGNVTTSPTSASALQRRIEDAHPPIVRVDDDSSEPESIGSSLPKGLTVALAVGQGVGRLGKAVLSSPMHFSLGIARGFQSIPIAYGDTTVRKPEKVSGILSGIEVGSKELGYGFYDGVTGIVMQPVRGAKEGGAIGLVKGIGKGVGGLVFKPGAGLFGLPAYAFQGVSQELHKLFGTDYKRHIAASRLAQGREELSRCGVEEQNEIVRTWEKICG</sequence>
<evidence type="ECO:0000259" key="4">
    <source>
        <dbReference type="Pfam" id="PF06722"/>
    </source>
</evidence>
<dbReference type="Gene3D" id="3.40.50.2000">
    <property type="entry name" value="Glycogen Phosphorylase B"/>
    <property type="match status" value="2"/>
</dbReference>
<feature type="domain" description="Erythromycin biosynthesis protein CIII-like C-terminal" evidence="4">
    <location>
        <begin position="413"/>
        <end position="500"/>
    </location>
</feature>
<dbReference type="eggNOG" id="KOG1192">
    <property type="taxonomic scope" value="Eukaryota"/>
</dbReference>
<protein>
    <submittedName>
        <fullName evidence="5">Uncharacterized protein</fullName>
    </submittedName>
</protein>
<feature type="region of interest" description="Disordered" evidence="2">
    <location>
        <begin position="49"/>
        <end position="84"/>
    </location>
</feature>
<dbReference type="CDD" id="cd03784">
    <property type="entry name" value="GT1_Gtf-like"/>
    <property type="match status" value="1"/>
</dbReference>
<keyword evidence="1" id="KW-0808">Transferase</keyword>
<proteinExistence type="predicted"/>
<dbReference type="SUPFAM" id="SSF53756">
    <property type="entry name" value="UDP-Glycosyltransferase/glycogen phosphorylase"/>
    <property type="match status" value="1"/>
</dbReference>
<dbReference type="GO" id="GO:0016906">
    <property type="term" value="F:sterol 3-beta-glucosyltransferase activity"/>
    <property type="evidence" value="ECO:0007669"/>
    <property type="project" value="UniProtKB-ARBA"/>
</dbReference>
<dbReference type="AlphaFoldDB" id="R7YLV4"/>
<dbReference type="OrthoDB" id="5835829at2759"/>
<evidence type="ECO:0000256" key="1">
    <source>
        <dbReference type="ARBA" id="ARBA00022679"/>
    </source>
</evidence>
<dbReference type="STRING" id="1168221.R7YLV4"/>
<evidence type="ECO:0000259" key="3">
    <source>
        <dbReference type="Pfam" id="PF03033"/>
    </source>
</evidence>
<dbReference type="InterPro" id="IPR050426">
    <property type="entry name" value="Glycosyltransferase_28"/>
</dbReference>
<dbReference type="OMA" id="AEIINGC"/>